<evidence type="ECO:0000256" key="10">
    <source>
        <dbReference type="ARBA" id="ARBA00023136"/>
    </source>
</evidence>
<name>A0AAD9R5I3_ACRCE</name>
<keyword evidence="16" id="KW-1185">Reference proteome</keyword>
<dbReference type="Pfam" id="PF00520">
    <property type="entry name" value="Ion_trans"/>
    <property type="match status" value="1"/>
</dbReference>
<dbReference type="GO" id="GO:0005251">
    <property type="term" value="F:delayed rectifier potassium channel activity"/>
    <property type="evidence" value="ECO:0007669"/>
    <property type="project" value="TreeGrafter"/>
</dbReference>
<dbReference type="Proteomes" id="UP001249851">
    <property type="component" value="Unassembled WGS sequence"/>
</dbReference>
<feature type="domain" description="Ion transport" evidence="13">
    <location>
        <begin position="145"/>
        <end position="378"/>
    </location>
</feature>
<dbReference type="GO" id="GO:0051260">
    <property type="term" value="P:protein homooligomerization"/>
    <property type="evidence" value="ECO:0007669"/>
    <property type="project" value="InterPro"/>
</dbReference>
<dbReference type="PRINTS" id="PR01496">
    <property type="entry name" value="SHAKERCHANEL"/>
</dbReference>
<dbReference type="Gene3D" id="1.20.120.350">
    <property type="entry name" value="Voltage-gated potassium channels. Chain C"/>
    <property type="match status" value="1"/>
</dbReference>
<dbReference type="SUPFAM" id="SSF81324">
    <property type="entry name" value="Voltage-gated potassium channels"/>
    <property type="match status" value="1"/>
</dbReference>
<evidence type="ECO:0000259" key="14">
    <source>
        <dbReference type="Pfam" id="PF02214"/>
    </source>
</evidence>
<sequence>METGDYTTDTDRLLVINVSGAIFEISEHKVALFPQSLLGCPRKRRRYFDSQREQYFFDRHRQAFEGILFYYQNQGRLIYPDNVPSQVFEEEVKFFMLPVEQDNCQRLENVLLGDVHRSRPQNVWQRTLWELFEFPDSSMAAKILAILSQVFIVVSLAASCLKTVDSLQPGHVVEQETFQQQNSTSLSVVESKPMTTNLQYDQWFSFDLVCYSWFTLECAVRLLASPNKSEYFKLLPNCVDFATIVIFYLELTIKVTWPSARTLLLLLETLATIRMLKIVRYSEGMRILVLTVASGIQDIGLLVTFGTTAVVLGSSAVFFVELNENDNSHFTSIPDTFWWAIITICTVGYGDKVPSTPMGKFLGAICAVLGTVTIALPLFRFAAHFRTRIERSSFVAAIHDRNSNKIRLLREGNTNYARQNIESF</sequence>
<evidence type="ECO:0000256" key="11">
    <source>
        <dbReference type="ARBA" id="ARBA00023303"/>
    </source>
</evidence>
<dbReference type="InterPro" id="IPR011333">
    <property type="entry name" value="SKP1/BTB/POZ_sf"/>
</dbReference>
<dbReference type="GO" id="GO:0001508">
    <property type="term" value="P:action potential"/>
    <property type="evidence" value="ECO:0007669"/>
    <property type="project" value="TreeGrafter"/>
</dbReference>
<dbReference type="SUPFAM" id="SSF54695">
    <property type="entry name" value="POZ domain"/>
    <property type="match status" value="1"/>
</dbReference>
<dbReference type="InterPro" id="IPR027359">
    <property type="entry name" value="Volt_channel_dom_sf"/>
</dbReference>
<keyword evidence="8 12" id="KW-1133">Transmembrane helix</keyword>
<keyword evidence="6" id="KW-0851">Voltage-gated channel</keyword>
<dbReference type="PANTHER" id="PTHR11537">
    <property type="entry name" value="VOLTAGE-GATED POTASSIUM CHANNEL"/>
    <property type="match status" value="1"/>
</dbReference>
<dbReference type="PRINTS" id="PR00169">
    <property type="entry name" value="KCHANNEL"/>
</dbReference>
<dbReference type="AlphaFoldDB" id="A0AAD9R5I3"/>
<comment type="subcellular location">
    <subcellularLocation>
        <location evidence="1">Membrane</location>
        <topology evidence="1">Multi-pass membrane protein</topology>
    </subcellularLocation>
</comment>
<dbReference type="PANTHER" id="PTHR11537:SF113">
    <property type="entry name" value="POTASSIUM VOLTAGE-GATED CHANNEL PROTEIN SHAKER"/>
    <property type="match status" value="1"/>
</dbReference>
<feature type="domain" description="Potassium channel tetramerisation-type BTB" evidence="14">
    <location>
        <begin position="15"/>
        <end position="100"/>
    </location>
</feature>
<comment type="caution">
    <text evidence="15">The sequence shown here is derived from an EMBL/GenBank/DDBJ whole genome shotgun (WGS) entry which is preliminary data.</text>
</comment>
<protein>
    <submittedName>
        <fullName evidence="15">Potassium voltage-gated channel subfamily A member 1</fullName>
    </submittedName>
</protein>
<keyword evidence="2" id="KW-0813">Transport</keyword>
<keyword evidence="3" id="KW-0633">Potassium transport</keyword>
<keyword evidence="9" id="KW-0406">Ion transport</keyword>
<dbReference type="Gene3D" id="3.30.710.10">
    <property type="entry name" value="Potassium Channel Kv1.1, Chain A"/>
    <property type="match status" value="1"/>
</dbReference>
<evidence type="ECO:0000256" key="7">
    <source>
        <dbReference type="ARBA" id="ARBA00022958"/>
    </source>
</evidence>
<evidence type="ECO:0000256" key="3">
    <source>
        <dbReference type="ARBA" id="ARBA00022538"/>
    </source>
</evidence>
<organism evidence="15 16">
    <name type="scientific">Acropora cervicornis</name>
    <name type="common">Staghorn coral</name>
    <dbReference type="NCBI Taxonomy" id="6130"/>
    <lineage>
        <taxon>Eukaryota</taxon>
        <taxon>Metazoa</taxon>
        <taxon>Cnidaria</taxon>
        <taxon>Anthozoa</taxon>
        <taxon>Hexacorallia</taxon>
        <taxon>Scleractinia</taxon>
        <taxon>Astrocoeniina</taxon>
        <taxon>Acroporidae</taxon>
        <taxon>Acropora</taxon>
    </lineage>
</organism>
<proteinExistence type="predicted"/>
<accession>A0AAD9R5I3</accession>
<dbReference type="Gene3D" id="1.10.287.70">
    <property type="match status" value="1"/>
</dbReference>
<keyword evidence="10 12" id="KW-0472">Membrane</keyword>
<keyword evidence="11" id="KW-0407">Ion channel</keyword>
<gene>
    <name evidence="15" type="ORF">P5673_000870</name>
</gene>
<dbReference type="InterPro" id="IPR003131">
    <property type="entry name" value="T1-type_BTB"/>
</dbReference>
<reference evidence="15" key="1">
    <citation type="journal article" date="2023" name="G3 (Bethesda)">
        <title>Whole genome assembly and annotation of the endangered Caribbean coral Acropora cervicornis.</title>
        <authorList>
            <person name="Selwyn J.D."/>
            <person name="Vollmer S.V."/>
        </authorList>
    </citation>
    <scope>NUCLEOTIDE SEQUENCE</scope>
    <source>
        <strain evidence="15">K2</strain>
    </source>
</reference>
<evidence type="ECO:0000259" key="13">
    <source>
        <dbReference type="Pfam" id="PF00520"/>
    </source>
</evidence>
<evidence type="ECO:0000256" key="6">
    <source>
        <dbReference type="ARBA" id="ARBA00022882"/>
    </source>
</evidence>
<keyword evidence="5" id="KW-0631">Potassium channel</keyword>
<dbReference type="Pfam" id="PF02214">
    <property type="entry name" value="BTB_2"/>
    <property type="match status" value="1"/>
</dbReference>
<dbReference type="FunFam" id="1.10.287.70:FF:000028">
    <property type="entry name" value="potassium voltage-gated channel subfamily D member 3"/>
    <property type="match status" value="1"/>
</dbReference>
<dbReference type="InterPro" id="IPR003968">
    <property type="entry name" value="K_chnl_volt-dep_Kv"/>
</dbReference>
<feature type="transmembrane region" description="Helical" evidence="12">
    <location>
        <begin position="287"/>
        <end position="320"/>
    </location>
</feature>
<evidence type="ECO:0000256" key="2">
    <source>
        <dbReference type="ARBA" id="ARBA00022448"/>
    </source>
</evidence>
<feature type="transmembrane region" description="Helical" evidence="12">
    <location>
        <begin position="361"/>
        <end position="383"/>
    </location>
</feature>
<evidence type="ECO:0000256" key="9">
    <source>
        <dbReference type="ARBA" id="ARBA00023065"/>
    </source>
</evidence>
<dbReference type="EMBL" id="JARQWQ010000002">
    <property type="protein sequence ID" value="KAK2573235.1"/>
    <property type="molecule type" value="Genomic_DNA"/>
</dbReference>
<dbReference type="InterPro" id="IPR028325">
    <property type="entry name" value="VG_K_chnl"/>
</dbReference>
<evidence type="ECO:0000256" key="8">
    <source>
        <dbReference type="ARBA" id="ARBA00022989"/>
    </source>
</evidence>
<keyword evidence="7" id="KW-0630">Potassium</keyword>
<keyword evidence="4 12" id="KW-0812">Transmembrane</keyword>
<dbReference type="InterPro" id="IPR003972">
    <property type="entry name" value="K_chnl_volt-dep_Kv1"/>
</dbReference>
<dbReference type="InterPro" id="IPR005821">
    <property type="entry name" value="Ion_trans_dom"/>
</dbReference>
<evidence type="ECO:0000256" key="4">
    <source>
        <dbReference type="ARBA" id="ARBA00022692"/>
    </source>
</evidence>
<dbReference type="GO" id="GO:0008076">
    <property type="term" value="C:voltage-gated potassium channel complex"/>
    <property type="evidence" value="ECO:0007669"/>
    <property type="project" value="InterPro"/>
</dbReference>
<evidence type="ECO:0000313" key="15">
    <source>
        <dbReference type="EMBL" id="KAK2573235.1"/>
    </source>
</evidence>
<evidence type="ECO:0000256" key="5">
    <source>
        <dbReference type="ARBA" id="ARBA00022826"/>
    </source>
</evidence>
<evidence type="ECO:0000256" key="12">
    <source>
        <dbReference type="SAM" id="Phobius"/>
    </source>
</evidence>
<evidence type="ECO:0000256" key="1">
    <source>
        <dbReference type="ARBA" id="ARBA00004141"/>
    </source>
</evidence>
<dbReference type="PRINTS" id="PR01491">
    <property type="entry name" value="KVCHANNEL"/>
</dbReference>
<reference evidence="15" key="2">
    <citation type="journal article" date="2023" name="Science">
        <title>Genomic signatures of disease resistance in endangered staghorn corals.</title>
        <authorList>
            <person name="Vollmer S.V."/>
            <person name="Selwyn J.D."/>
            <person name="Despard B.A."/>
            <person name="Roesel C.L."/>
        </authorList>
    </citation>
    <scope>NUCLEOTIDE SEQUENCE</scope>
    <source>
        <strain evidence="15">K2</strain>
    </source>
</reference>
<evidence type="ECO:0000313" key="16">
    <source>
        <dbReference type="Proteomes" id="UP001249851"/>
    </source>
</evidence>